<dbReference type="AlphaFoldDB" id="A0A542YRG1"/>
<evidence type="ECO:0000256" key="2">
    <source>
        <dbReference type="ARBA" id="ARBA00023315"/>
    </source>
</evidence>
<feature type="region of interest" description="Disordered" evidence="3">
    <location>
        <begin position="286"/>
        <end position="341"/>
    </location>
</feature>
<dbReference type="InterPro" id="IPR002123">
    <property type="entry name" value="Plipid/glycerol_acylTrfase"/>
</dbReference>
<dbReference type="CDD" id="cd07989">
    <property type="entry name" value="LPLAT_AGPAT-like"/>
    <property type="match status" value="1"/>
</dbReference>
<reference evidence="5 6" key="1">
    <citation type="submission" date="2019-06" db="EMBL/GenBank/DDBJ databases">
        <title>Sequencing the genomes of 1000 actinobacteria strains.</title>
        <authorList>
            <person name="Klenk H.-P."/>
        </authorList>
    </citation>
    <scope>NUCLEOTIDE SEQUENCE [LARGE SCALE GENOMIC DNA]</scope>
    <source>
        <strain evidence="5 6">DSM 12335</strain>
    </source>
</reference>
<name>A0A542YRG1_9MICO</name>
<dbReference type="GO" id="GO:0006654">
    <property type="term" value="P:phosphatidic acid biosynthetic process"/>
    <property type="evidence" value="ECO:0007669"/>
    <property type="project" value="TreeGrafter"/>
</dbReference>
<keyword evidence="1 5" id="KW-0808">Transferase</keyword>
<gene>
    <name evidence="5" type="ORF">FB467_1751</name>
</gene>
<evidence type="ECO:0000313" key="5">
    <source>
        <dbReference type="EMBL" id="TQL50638.1"/>
    </source>
</evidence>
<evidence type="ECO:0000313" key="6">
    <source>
        <dbReference type="Proteomes" id="UP000319516"/>
    </source>
</evidence>
<accession>A0A542YRG1</accession>
<dbReference type="PANTHER" id="PTHR10434">
    <property type="entry name" value="1-ACYL-SN-GLYCEROL-3-PHOSPHATE ACYLTRANSFERASE"/>
    <property type="match status" value="1"/>
</dbReference>
<dbReference type="Pfam" id="PF01553">
    <property type="entry name" value="Acyltransferase"/>
    <property type="match status" value="1"/>
</dbReference>
<feature type="domain" description="Phospholipid/glycerol acyltransferase" evidence="4">
    <location>
        <begin position="35"/>
        <end position="154"/>
    </location>
</feature>
<dbReference type="GO" id="GO:0003841">
    <property type="term" value="F:1-acylglycerol-3-phosphate O-acyltransferase activity"/>
    <property type="evidence" value="ECO:0007669"/>
    <property type="project" value="TreeGrafter"/>
</dbReference>
<keyword evidence="6" id="KW-1185">Reference proteome</keyword>
<evidence type="ECO:0000256" key="1">
    <source>
        <dbReference type="ARBA" id="ARBA00022679"/>
    </source>
</evidence>
<protein>
    <submittedName>
        <fullName evidence="5">1-acyl-sn-glycerol-3-phosphate acyltransferase</fullName>
    </submittedName>
</protein>
<dbReference type="RefSeq" id="WP_211350578.1">
    <property type="nucleotide sequence ID" value="NZ_BAAAIK010000002.1"/>
</dbReference>
<dbReference type="SUPFAM" id="SSF69593">
    <property type="entry name" value="Glycerol-3-phosphate (1)-acyltransferase"/>
    <property type="match status" value="1"/>
</dbReference>
<dbReference type="GO" id="GO:0005886">
    <property type="term" value="C:plasma membrane"/>
    <property type="evidence" value="ECO:0007669"/>
    <property type="project" value="TreeGrafter"/>
</dbReference>
<feature type="compositionally biased region" description="Acidic residues" evidence="3">
    <location>
        <begin position="330"/>
        <end position="341"/>
    </location>
</feature>
<organism evidence="5 6">
    <name type="scientific">Ornithinicoccus hortensis</name>
    <dbReference type="NCBI Taxonomy" id="82346"/>
    <lineage>
        <taxon>Bacteria</taxon>
        <taxon>Bacillati</taxon>
        <taxon>Actinomycetota</taxon>
        <taxon>Actinomycetes</taxon>
        <taxon>Micrococcales</taxon>
        <taxon>Intrasporangiaceae</taxon>
        <taxon>Ornithinicoccus</taxon>
    </lineage>
</organism>
<dbReference type="EMBL" id="VFOP01000001">
    <property type="protein sequence ID" value="TQL50638.1"/>
    <property type="molecule type" value="Genomic_DNA"/>
</dbReference>
<dbReference type="SMART" id="SM00563">
    <property type="entry name" value="PlsC"/>
    <property type="match status" value="1"/>
</dbReference>
<feature type="compositionally biased region" description="Basic and acidic residues" evidence="3">
    <location>
        <begin position="294"/>
        <end position="306"/>
    </location>
</feature>
<feature type="compositionally biased region" description="Acidic residues" evidence="3">
    <location>
        <begin position="307"/>
        <end position="319"/>
    </location>
</feature>
<dbReference type="PANTHER" id="PTHR10434:SF11">
    <property type="entry name" value="1-ACYL-SN-GLYCEROL-3-PHOSPHATE ACYLTRANSFERASE"/>
    <property type="match status" value="1"/>
</dbReference>
<comment type="caution">
    <text evidence="5">The sequence shown here is derived from an EMBL/GenBank/DDBJ whole genome shotgun (WGS) entry which is preliminary data.</text>
</comment>
<proteinExistence type="predicted"/>
<keyword evidence="2 5" id="KW-0012">Acyltransferase</keyword>
<evidence type="ECO:0000259" key="4">
    <source>
        <dbReference type="SMART" id="SM00563"/>
    </source>
</evidence>
<sequence>MIYWFLKTILLGPIIKVVFKPWVEGAENIPEQGGAIFASNHLSFSDSIFLPLVVPRRMTFPAKMEYFTGTGIKGRLTKAFFKGVGQIPIDRSGGQASMSALNSGLKVLGRGELFGIYPEGTRSPDGKLYKGKTGVARMALEAGVPVIPVAMIDTDKAQPTGQKIPNVQRGQVGIRIGKPLDFSRYEGMQDDRYVLRSITDEIMYELMKLSGQEYVDVYASTVKDRIAARAKATVEQARAGLETGLEQTRAGIETARDQAKVNIERASEQAKANLVTAREQIEHAAEQVRGQVEQTRDRIVAGRSGEDADEQPGADEDVQGGENAEGQAPDPDEAEDAATGR</sequence>
<dbReference type="Proteomes" id="UP000319516">
    <property type="component" value="Unassembled WGS sequence"/>
</dbReference>
<evidence type="ECO:0000256" key="3">
    <source>
        <dbReference type="SAM" id="MobiDB-lite"/>
    </source>
</evidence>